<comment type="similarity">
    <text evidence="1 2">Belongs to the TIFY/JAZ family.</text>
</comment>
<evidence type="ECO:0000313" key="6">
    <source>
        <dbReference type="Proteomes" id="UP000325577"/>
    </source>
</evidence>
<evidence type="ECO:0000259" key="4">
    <source>
        <dbReference type="PROSITE" id="PS51320"/>
    </source>
</evidence>
<dbReference type="OrthoDB" id="649989at2759"/>
<comment type="domain">
    <text evidence="2">The jas domain is required for interaction with COI1.</text>
</comment>
<dbReference type="PANTHER" id="PTHR33077:SF102">
    <property type="entry name" value="PROTEIN TIFY"/>
    <property type="match status" value="1"/>
</dbReference>
<dbReference type="PANTHER" id="PTHR33077">
    <property type="entry name" value="PROTEIN TIFY 4A-RELATED-RELATED"/>
    <property type="match status" value="1"/>
</dbReference>
<dbReference type="Pfam" id="PF09425">
    <property type="entry name" value="Jas_motif"/>
    <property type="match status" value="1"/>
</dbReference>
<dbReference type="EMBL" id="CM018039">
    <property type="protein sequence ID" value="KAA8536576.1"/>
    <property type="molecule type" value="Genomic_DNA"/>
</dbReference>
<keyword evidence="2" id="KW-1184">Jasmonic acid signaling pathway</keyword>
<name>A0A5J5B2V3_9ASTE</name>
<comment type="subcellular location">
    <subcellularLocation>
        <location evidence="2">Nucleus</location>
    </subcellularLocation>
</comment>
<dbReference type="GO" id="GO:2000022">
    <property type="term" value="P:regulation of jasmonic acid mediated signaling pathway"/>
    <property type="evidence" value="ECO:0007669"/>
    <property type="project" value="UniProtKB-UniRule"/>
</dbReference>
<dbReference type="GO" id="GO:0031347">
    <property type="term" value="P:regulation of defense response"/>
    <property type="evidence" value="ECO:0007669"/>
    <property type="project" value="UniProtKB-UniRule"/>
</dbReference>
<keyword evidence="6" id="KW-1185">Reference proteome</keyword>
<dbReference type="PROSITE" id="PS51320">
    <property type="entry name" value="TIFY"/>
    <property type="match status" value="1"/>
</dbReference>
<keyword evidence="2" id="KW-0539">Nucleus</keyword>
<dbReference type="Proteomes" id="UP000325577">
    <property type="component" value="Linkage Group LG16"/>
</dbReference>
<feature type="region of interest" description="Disordered" evidence="3">
    <location>
        <begin position="210"/>
        <end position="241"/>
    </location>
</feature>
<dbReference type="InterPro" id="IPR040390">
    <property type="entry name" value="TIFY/JAZ"/>
</dbReference>
<accession>A0A5J5B2V3</accession>
<evidence type="ECO:0000256" key="1">
    <source>
        <dbReference type="ARBA" id="ARBA00008614"/>
    </source>
</evidence>
<feature type="domain" description="Tify" evidence="4">
    <location>
        <begin position="118"/>
        <end position="153"/>
    </location>
</feature>
<proteinExistence type="inferred from homology"/>
<protein>
    <recommendedName>
        <fullName evidence="2">Protein TIFY</fullName>
    </recommendedName>
    <alternativeName>
        <fullName evidence="2">Jasmonate ZIM domain-containing protein</fullName>
    </alternativeName>
</protein>
<organism evidence="5 6">
    <name type="scientific">Nyssa sinensis</name>
    <dbReference type="NCBI Taxonomy" id="561372"/>
    <lineage>
        <taxon>Eukaryota</taxon>
        <taxon>Viridiplantae</taxon>
        <taxon>Streptophyta</taxon>
        <taxon>Embryophyta</taxon>
        <taxon>Tracheophyta</taxon>
        <taxon>Spermatophyta</taxon>
        <taxon>Magnoliopsida</taxon>
        <taxon>eudicotyledons</taxon>
        <taxon>Gunneridae</taxon>
        <taxon>Pentapetalae</taxon>
        <taxon>asterids</taxon>
        <taxon>Cornales</taxon>
        <taxon>Nyssaceae</taxon>
        <taxon>Nyssa</taxon>
    </lineage>
</organism>
<dbReference type="Pfam" id="PF06200">
    <property type="entry name" value="tify"/>
    <property type="match status" value="1"/>
</dbReference>
<dbReference type="AlphaFoldDB" id="A0A5J5B2V3"/>
<comment type="function">
    <text evidence="2">Repressor of jasmonate responses.</text>
</comment>
<dbReference type="GO" id="GO:0005634">
    <property type="term" value="C:nucleus"/>
    <property type="evidence" value="ECO:0007669"/>
    <property type="project" value="UniProtKB-SubCell"/>
</dbReference>
<dbReference type="InterPro" id="IPR010399">
    <property type="entry name" value="Tify_dom"/>
</dbReference>
<dbReference type="GO" id="GO:0009611">
    <property type="term" value="P:response to wounding"/>
    <property type="evidence" value="ECO:0007669"/>
    <property type="project" value="UniProtKB-UniRule"/>
</dbReference>
<gene>
    <name evidence="5" type="ORF">F0562_029054</name>
</gene>
<reference evidence="5 6" key="1">
    <citation type="submission" date="2019-09" db="EMBL/GenBank/DDBJ databases">
        <title>A chromosome-level genome assembly of the Chinese tupelo Nyssa sinensis.</title>
        <authorList>
            <person name="Yang X."/>
            <person name="Kang M."/>
            <person name="Yang Y."/>
            <person name="Xiong H."/>
            <person name="Wang M."/>
            <person name="Zhang Z."/>
            <person name="Wang Z."/>
            <person name="Wu H."/>
            <person name="Ma T."/>
            <person name="Liu J."/>
            <person name="Xi Z."/>
        </authorList>
    </citation>
    <scope>NUCLEOTIDE SEQUENCE [LARGE SCALE GENOMIC DNA]</scope>
    <source>
        <strain evidence="5">J267</strain>
        <tissue evidence="5">Leaf</tissue>
    </source>
</reference>
<evidence type="ECO:0000256" key="2">
    <source>
        <dbReference type="RuleBase" id="RU369065"/>
    </source>
</evidence>
<evidence type="ECO:0000313" key="5">
    <source>
        <dbReference type="EMBL" id="KAA8536576.1"/>
    </source>
</evidence>
<dbReference type="SMART" id="SM00979">
    <property type="entry name" value="TIFY"/>
    <property type="match status" value="1"/>
</dbReference>
<sequence length="260" mass="28701">MSCGFVIAKDLMKTETSHFNAQTSIARSSRTDVLASCLEQVDTPNDHQKALFRKYLFTKSQHNIGKTNAEESQAIRKAPPRPLIPPKCGGGFRPTSNLERVLLPEIKNDAVFQTSSGDKGSTAQLTIFYSGNINVYDNVPIDKAQAIMLLAGGSSFAAPVVTKLPDNDLKKPLQRSNLPSVCKLQAELPIARKHSLQCFLKKRRDRIINKSPYAPSTSRVHEDDDNNTTDDGSNEKGSFFPSPFPSRLGYFFPLPANKDC</sequence>
<dbReference type="InterPro" id="IPR018467">
    <property type="entry name" value="CCT_CS"/>
</dbReference>
<feature type="region of interest" description="Disordered" evidence="3">
    <location>
        <begin position="67"/>
        <end position="88"/>
    </location>
</feature>
<evidence type="ECO:0000256" key="3">
    <source>
        <dbReference type="SAM" id="MobiDB-lite"/>
    </source>
</evidence>